<dbReference type="EMBL" id="JAJATW010000001">
    <property type="protein sequence ID" value="MCB5160383.1"/>
    <property type="molecule type" value="Genomic_DNA"/>
</dbReference>
<evidence type="ECO:0000313" key="1">
    <source>
        <dbReference type="EMBL" id="MCB5160383.1"/>
    </source>
</evidence>
<comment type="caution">
    <text evidence="1">The sequence shown here is derived from an EMBL/GenBank/DDBJ whole genome shotgun (WGS) entry which is preliminary data.</text>
</comment>
<sequence length="104" mass="11697">MAFGGRYWVTGKGLLVNTLAYVQKYEAKSYSHQHQLALALIEEAYQDDLDALLDHYESELKSAAVANNELGIQNAKDWAKQEMVLLKEARAAKITEFNQSFSVS</sequence>
<proteinExistence type="predicted"/>
<reference evidence="1" key="1">
    <citation type="submission" date="2021-10" db="EMBL/GenBank/DDBJ databases">
        <title>Marinomonas pontica sp. nov., isolated from the Black Sea.</title>
        <authorList>
            <person name="Zhao L.-H."/>
            <person name="Xue J.-H."/>
        </authorList>
    </citation>
    <scope>NUCLEOTIDE SEQUENCE</scope>
    <source>
        <strain evidence="1">E8</strain>
    </source>
</reference>
<dbReference type="AlphaFoldDB" id="A0A9X1IJD3"/>
<dbReference type="RefSeq" id="WP_226753023.1">
    <property type="nucleotide sequence ID" value="NZ_JAJATW010000001.1"/>
</dbReference>
<dbReference type="Proteomes" id="UP001139095">
    <property type="component" value="Unassembled WGS sequence"/>
</dbReference>
<evidence type="ECO:0000313" key="2">
    <source>
        <dbReference type="Proteomes" id="UP001139095"/>
    </source>
</evidence>
<organism evidence="1 2">
    <name type="scientific">Marinomonas algarum</name>
    <dbReference type="NCBI Taxonomy" id="2883105"/>
    <lineage>
        <taxon>Bacteria</taxon>
        <taxon>Pseudomonadati</taxon>
        <taxon>Pseudomonadota</taxon>
        <taxon>Gammaproteobacteria</taxon>
        <taxon>Oceanospirillales</taxon>
        <taxon>Oceanospirillaceae</taxon>
        <taxon>Marinomonas</taxon>
    </lineage>
</organism>
<keyword evidence="2" id="KW-1185">Reference proteome</keyword>
<protein>
    <submittedName>
        <fullName evidence="1">Uncharacterized protein</fullName>
    </submittedName>
</protein>
<gene>
    <name evidence="1" type="ORF">LG368_00455</name>
</gene>
<accession>A0A9X1IJD3</accession>
<name>A0A9X1IJD3_9GAMM</name>